<evidence type="ECO:0000256" key="3">
    <source>
        <dbReference type="ARBA" id="ARBA00022989"/>
    </source>
</evidence>
<dbReference type="AlphaFoldDB" id="A0A517ZEJ9"/>
<feature type="transmembrane region" description="Helical" evidence="6">
    <location>
        <begin position="123"/>
        <end position="146"/>
    </location>
</feature>
<evidence type="ECO:0000256" key="4">
    <source>
        <dbReference type="ARBA" id="ARBA00023136"/>
    </source>
</evidence>
<evidence type="ECO:0000256" key="2">
    <source>
        <dbReference type="ARBA" id="ARBA00022692"/>
    </source>
</evidence>
<keyword evidence="9" id="KW-1185">Reference proteome</keyword>
<dbReference type="PANTHER" id="PTHR10846">
    <property type="entry name" value="SODIUM/POTASSIUM/CALCIUM EXCHANGER"/>
    <property type="match status" value="1"/>
</dbReference>
<dbReference type="GO" id="GO:0008273">
    <property type="term" value="F:calcium, potassium:sodium antiporter activity"/>
    <property type="evidence" value="ECO:0007669"/>
    <property type="project" value="TreeGrafter"/>
</dbReference>
<dbReference type="GO" id="GO:0005262">
    <property type="term" value="F:calcium channel activity"/>
    <property type="evidence" value="ECO:0007669"/>
    <property type="project" value="TreeGrafter"/>
</dbReference>
<proteinExistence type="predicted"/>
<feature type="transmembrane region" description="Helical" evidence="6">
    <location>
        <begin position="245"/>
        <end position="265"/>
    </location>
</feature>
<feature type="transmembrane region" description="Helical" evidence="6">
    <location>
        <begin position="277"/>
        <end position="294"/>
    </location>
</feature>
<dbReference type="EMBL" id="CP036275">
    <property type="protein sequence ID" value="QDU40874.1"/>
    <property type="molecule type" value="Genomic_DNA"/>
</dbReference>
<accession>A0A517ZEJ9</accession>
<feature type="transmembrane region" description="Helical" evidence="6">
    <location>
        <begin position="92"/>
        <end position="117"/>
    </location>
</feature>
<evidence type="ECO:0000256" key="5">
    <source>
        <dbReference type="SAM" id="MobiDB-lite"/>
    </source>
</evidence>
<feature type="domain" description="Sodium/calcium exchanger membrane region" evidence="7">
    <location>
        <begin position="248"/>
        <end position="375"/>
    </location>
</feature>
<evidence type="ECO:0000313" key="8">
    <source>
        <dbReference type="EMBL" id="QDU40874.1"/>
    </source>
</evidence>
<sequence length="398" mass="41747">MRPRPMGGMLAAAGECPVRVPNPLRSLSKPRVPQYPWWIDLRSIMSTFDFTTLPIWGNALVLTVGGIGVWLCGTRLARLADGISARTGLSRVLAGALLLGVATSLPEIATTVTASLLGNAPLAINNLFGGVAMQLAVLAVIDLWFVRKGPLTFFSPDPVLLLGGVLLILQVAVSIAAIAAGDITIVGHIGAWPILLAIVYVASLYFMHGFSDRDTWTPANAPEQSGPEEREATESQGDEETRSALVLYGLFAANCVGVLIGGWAVSSSADALSEQTGIGSGFIGATLVAVTTSLPEISTTAGAVRLGAYTMAISNIFGTNCLEVALLLPSDLAFSEGPVINAVDNSAVLMASVGIVMTTLYLWGLLERRDKSVLRMGVDSWSVVLTYLAGVGLLYFIS</sequence>
<reference evidence="8 9" key="1">
    <citation type="submission" date="2019-02" db="EMBL/GenBank/DDBJ databases">
        <title>Deep-cultivation of Planctomycetes and their phenomic and genomic characterization uncovers novel biology.</title>
        <authorList>
            <person name="Wiegand S."/>
            <person name="Jogler M."/>
            <person name="Boedeker C."/>
            <person name="Pinto D."/>
            <person name="Vollmers J."/>
            <person name="Rivas-Marin E."/>
            <person name="Kohn T."/>
            <person name="Peeters S.H."/>
            <person name="Heuer A."/>
            <person name="Rast P."/>
            <person name="Oberbeckmann S."/>
            <person name="Bunk B."/>
            <person name="Jeske O."/>
            <person name="Meyerdierks A."/>
            <person name="Storesund J.E."/>
            <person name="Kallscheuer N."/>
            <person name="Luecker S."/>
            <person name="Lage O.M."/>
            <person name="Pohl T."/>
            <person name="Merkel B.J."/>
            <person name="Hornburger P."/>
            <person name="Mueller R.-W."/>
            <person name="Bruemmer F."/>
            <person name="Labrenz M."/>
            <person name="Spormann A.M."/>
            <person name="Op den Camp H."/>
            <person name="Overmann J."/>
            <person name="Amann R."/>
            <person name="Jetten M.S.M."/>
            <person name="Mascher T."/>
            <person name="Medema M.H."/>
            <person name="Devos D.P."/>
            <person name="Kaster A.-K."/>
            <person name="Ovreas L."/>
            <person name="Rohde M."/>
            <person name="Galperin M.Y."/>
            <person name="Jogler C."/>
        </authorList>
    </citation>
    <scope>NUCLEOTIDE SEQUENCE [LARGE SCALE GENOMIC DNA]</scope>
    <source>
        <strain evidence="8 9">Mal4</strain>
    </source>
</reference>
<feature type="transmembrane region" description="Helical" evidence="6">
    <location>
        <begin position="306"/>
        <end position="328"/>
    </location>
</feature>
<dbReference type="InterPro" id="IPR004481">
    <property type="entry name" value="K/Na/Ca-exchanger"/>
</dbReference>
<feature type="region of interest" description="Disordered" evidence="5">
    <location>
        <begin position="217"/>
        <end position="238"/>
    </location>
</feature>
<feature type="transmembrane region" description="Helical" evidence="6">
    <location>
        <begin position="378"/>
        <end position="397"/>
    </location>
</feature>
<dbReference type="GO" id="GO:0005886">
    <property type="term" value="C:plasma membrane"/>
    <property type="evidence" value="ECO:0007669"/>
    <property type="project" value="TreeGrafter"/>
</dbReference>
<feature type="domain" description="Sodium/calcium exchanger membrane region" evidence="7">
    <location>
        <begin position="59"/>
        <end position="207"/>
    </location>
</feature>
<dbReference type="PANTHER" id="PTHR10846:SF8">
    <property type="entry name" value="INNER MEMBRANE PROTEIN YRBG"/>
    <property type="match status" value="1"/>
</dbReference>
<dbReference type="InterPro" id="IPR004837">
    <property type="entry name" value="NaCa_Exmemb"/>
</dbReference>
<dbReference type="InterPro" id="IPR044880">
    <property type="entry name" value="NCX_ion-bd_dom_sf"/>
</dbReference>
<organism evidence="8 9">
    <name type="scientific">Maioricimonas rarisocia</name>
    <dbReference type="NCBI Taxonomy" id="2528026"/>
    <lineage>
        <taxon>Bacteria</taxon>
        <taxon>Pseudomonadati</taxon>
        <taxon>Planctomycetota</taxon>
        <taxon>Planctomycetia</taxon>
        <taxon>Planctomycetales</taxon>
        <taxon>Planctomycetaceae</taxon>
        <taxon>Maioricimonas</taxon>
    </lineage>
</organism>
<protein>
    <submittedName>
        <fullName evidence="8">Putative calcium/sodium:proton antiporter</fullName>
    </submittedName>
</protein>
<name>A0A517ZEJ9_9PLAN</name>
<keyword evidence="4 6" id="KW-0472">Membrane</keyword>
<evidence type="ECO:0000256" key="6">
    <source>
        <dbReference type="SAM" id="Phobius"/>
    </source>
</evidence>
<keyword evidence="3 6" id="KW-1133">Transmembrane helix</keyword>
<comment type="subcellular location">
    <subcellularLocation>
        <location evidence="1">Membrane</location>
        <topology evidence="1">Multi-pass membrane protein</topology>
    </subcellularLocation>
</comment>
<evidence type="ECO:0000259" key="7">
    <source>
        <dbReference type="Pfam" id="PF01699"/>
    </source>
</evidence>
<dbReference type="Gene3D" id="1.20.1420.30">
    <property type="entry name" value="NCX, central ion-binding region"/>
    <property type="match status" value="2"/>
</dbReference>
<evidence type="ECO:0000313" key="9">
    <source>
        <dbReference type="Proteomes" id="UP000320496"/>
    </source>
</evidence>
<evidence type="ECO:0000256" key="1">
    <source>
        <dbReference type="ARBA" id="ARBA00004141"/>
    </source>
</evidence>
<feature type="transmembrane region" description="Helical" evidence="6">
    <location>
        <begin position="185"/>
        <end position="206"/>
    </location>
</feature>
<feature type="transmembrane region" description="Helical" evidence="6">
    <location>
        <begin position="348"/>
        <end position="366"/>
    </location>
</feature>
<dbReference type="Pfam" id="PF01699">
    <property type="entry name" value="Na_Ca_ex"/>
    <property type="match status" value="2"/>
</dbReference>
<keyword evidence="2 6" id="KW-0812">Transmembrane</keyword>
<feature type="transmembrane region" description="Helical" evidence="6">
    <location>
        <begin position="158"/>
        <end position="179"/>
    </location>
</feature>
<feature type="transmembrane region" description="Helical" evidence="6">
    <location>
        <begin position="55"/>
        <end position="72"/>
    </location>
</feature>
<dbReference type="Proteomes" id="UP000320496">
    <property type="component" value="Chromosome"/>
</dbReference>
<gene>
    <name evidence="8" type="ORF">Mal4_52370</name>
</gene>
<dbReference type="GO" id="GO:0006874">
    <property type="term" value="P:intracellular calcium ion homeostasis"/>
    <property type="evidence" value="ECO:0007669"/>
    <property type="project" value="TreeGrafter"/>
</dbReference>
<dbReference type="KEGG" id="mri:Mal4_52370"/>